<organism evidence="8">
    <name type="scientific">Neodiprion lecontei</name>
    <name type="common">Redheaded pine sawfly</name>
    <dbReference type="NCBI Taxonomy" id="441921"/>
    <lineage>
        <taxon>Eukaryota</taxon>
        <taxon>Metazoa</taxon>
        <taxon>Ecdysozoa</taxon>
        <taxon>Arthropoda</taxon>
        <taxon>Hexapoda</taxon>
        <taxon>Insecta</taxon>
        <taxon>Pterygota</taxon>
        <taxon>Neoptera</taxon>
        <taxon>Endopterygota</taxon>
        <taxon>Hymenoptera</taxon>
        <taxon>Tenthredinoidea</taxon>
        <taxon>Diprionidae</taxon>
        <taxon>Diprioninae</taxon>
        <taxon>Neodiprion</taxon>
    </lineage>
</organism>
<dbReference type="OrthoDB" id="5980584at2759"/>
<evidence type="ECO:0000256" key="5">
    <source>
        <dbReference type="ARBA" id="ARBA00023274"/>
    </source>
</evidence>
<evidence type="ECO:0000313" key="8">
    <source>
        <dbReference type="RefSeq" id="XP_015516835.1"/>
    </source>
</evidence>
<dbReference type="GO" id="GO:0005739">
    <property type="term" value="C:mitochondrion"/>
    <property type="evidence" value="ECO:0007669"/>
    <property type="project" value="UniProtKB-SubCell"/>
</dbReference>
<dbReference type="AlphaFoldDB" id="A0A6J0BQN4"/>
<reference evidence="8" key="1">
    <citation type="submission" date="2025-08" db="UniProtKB">
        <authorList>
            <consortium name="RefSeq"/>
        </authorList>
    </citation>
    <scope>IDENTIFICATION</scope>
    <source>
        <tissue evidence="8">Thorax and Abdomen</tissue>
    </source>
</reference>
<dbReference type="CTD" id="51650"/>
<dbReference type="PANTHER" id="PTHR13362:SF2">
    <property type="entry name" value="SMALL RIBOSOMAL SUBUNIT PROTEIN MS33"/>
    <property type="match status" value="1"/>
</dbReference>
<evidence type="ECO:0000313" key="7">
    <source>
        <dbReference type="Proteomes" id="UP000829291"/>
    </source>
</evidence>
<comment type="subcellular location">
    <subcellularLocation>
        <location evidence="1">Mitochondrion</location>
    </subcellularLocation>
</comment>
<gene>
    <name evidence="8" type="primary">LOC107222120</name>
</gene>
<dbReference type="Proteomes" id="UP000829291">
    <property type="component" value="Chromosome 5"/>
</dbReference>
<evidence type="ECO:0000256" key="3">
    <source>
        <dbReference type="ARBA" id="ARBA00022980"/>
    </source>
</evidence>
<dbReference type="GO" id="GO:1990904">
    <property type="term" value="C:ribonucleoprotein complex"/>
    <property type="evidence" value="ECO:0007669"/>
    <property type="project" value="UniProtKB-KW"/>
</dbReference>
<keyword evidence="3 8" id="KW-0689">Ribosomal protein</keyword>
<keyword evidence="4" id="KW-0496">Mitochondrion</keyword>
<dbReference type="InParanoid" id="A0A6J0BQN4"/>
<dbReference type="GO" id="GO:0005840">
    <property type="term" value="C:ribosome"/>
    <property type="evidence" value="ECO:0007669"/>
    <property type="project" value="UniProtKB-KW"/>
</dbReference>
<dbReference type="KEGG" id="nlo:107222120"/>
<evidence type="ECO:0000256" key="6">
    <source>
        <dbReference type="ARBA" id="ARBA00035132"/>
    </source>
</evidence>
<dbReference type="GeneID" id="107222120"/>
<protein>
    <recommendedName>
        <fullName evidence="6">Small ribosomal subunit protein mS33</fullName>
    </recommendedName>
</protein>
<comment type="similarity">
    <text evidence="2">Belongs to the mitochondrion-specific ribosomal protein mS33 family.</text>
</comment>
<dbReference type="PANTHER" id="PTHR13362">
    <property type="entry name" value="MITOCHONDRIAL RIBOSOMAL PROTEIN S33"/>
    <property type="match status" value="1"/>
</dbReference>
<evidence type="ECO:0000256" key="1">
    <source>
        <dbReference type="ARBA" id="ARBA00004173"/>
    </source>
</evidence>
<proteinExistence type="inferred from homology"/>
<evidence type="ECO:0000256" key="2">
    <source>
        <dbReference type="ARBA" id="ARBA00008970"/>
    </source>
</evidence>
<evidence type="ECO:0000256" key="4">
    <source>
        <dbReference type="ARBA" id="ARBA00023128"/>
    </source>
</evidence>
<keyword evidence="7" id="KW-1185">Reference proteome</keyword>
<dbReference type="FunCoup" id="A0A6J0BQN4">
    <property type="interactions" value="608"/>
</dbReference>
<dbReference type="Pfam" id="PF08293">
    <property type="entry name" value="MRP-S33"/>
    <property type="match status" value="1"/>
</dbReference>
<accession>A0A6J0BQN4</accession>
<keyword evidence="5" id="KW-0687">Ribonucleoprotein</keyword>
<sequence>MSRYVDLAKVTTNYANRMNRLSNKIFGEVVRTTNAPSMKVVKLFSAKPMNKRQEVVDWYPRHPEIGKLMMRLREYGLFRDEHEDFKDEMKRLRILRGKGKPEKGESKKITL</sequence>
<name>A0A6J0BQN4_NEOLC</name>
<dbReference type="RefSeq" id="XP_015516835.1">
    <property type="nucleotide sequence ID" value="XM_015661349.2"/>
</dbReference>
<dbReference type="InterPro" id="IPR013219">
    <property type="entry name" value="Ribosomal_mS33"/>
</dbReference>